<gene>
    <name evidence="3" type="ORF">BJF92_06605</name>
</gene>
<feature type="transmembrane region" description="Helical" evidence="2">
    <location>
        <begin position="408"/>
        <end position="434"/>
    </location>
</feature>
<reference evidence="3 4" key="1">
    <citation type="submission" date="2016-09" db="EMBL/GenBank/DDBJ databases">
        <title>Rhizobium sp. nov., a novel species isolated from the rice rhizosphere.</title>
        <authorList>
            <person name="Zhao J."/>
            <person name="Zhang X."/>
        </authorList>
    </citation>
    <scope>NUCLEOTIDE SEQUENCE [LARGE SCALE GENOMIC DNA]</scope>
    <source>
        <strain evidence="3 4">MH17</strain>
    </source>
</reference>
<dbReference type="AlphaFoldDB" id="A0A1Q9AP30"/>
<evidence type="ECO:0000313" key="3">
    <source>
        <dbReference type="EMBL" id="OLP57191.1"/>
    </source>
</evidence>
<feature type="transmembrane region" description="Helical" evidence="2">
    <location>
        <begin position="41"/>
        <end position="61"/>
    </location>
</feature>
<feature type="transmembrane region" description="Helical" evidence="2">
    <location>
        <begin position="256"/>
        <end position="276"/>
    </location>
</feature>
<dbReference type="RefSeq" id="WP_075633210.1">
    <property type="nucleotide sequence ID" value="NZ_MKIO01000019.1"/>
</dbReference>
<feature type="transmembrane region" description="Helical" evidence="2">
    <location>
        <begin position="164"/>
        <end position="181"/>
    </location>
</feature>
<evidence type="ECO:0000313" key="4">
    <source>
        <dbReference type="Proteomes" id="UP000186143"/>
    </source>
</evidence>
<comment type="caution">
    <text evidence="3">The sequence shown here is derived from an EMBL/GenBank/DDBJ whole genome shotgun (WGS) entry which is preliminary data.</text>
</comment>
<feature type="transmembrane region" description="Helical" evidence="2">
    <location>
        <begin position="288"/>
        <end position="310"/>
    </location>
</feature>
<sequence>MATTRETCGASARTEPANNARPVSPGQRPAGRGWLDRLPPLALASLYALLSIALAALPHLLNPGDYVGADNDDVMRLIEVRDLLAGQSWFDMVQPRLGLDGGTLMHWSRFIDLPIALLIRGFSLFLAPLQAEAAALAVWPLCLILPVFWGLALGGRNLGTRDTVSIACLLGLFFIVGTARFDPGAIDHHNVQIALVSLLTAMLLDPRRRAASHAIAGLCVALAMAVGAETAPLMAAACGCVALAWVWHGRDMARAAASFGLTLAAALSAAFFLTIPPSHYGMVTCDNLSIGFVSLGAAGGAMLPGAALTLSGRSRAVRASALGVAALVVLILARAIAPQCLADPLANLDPLLRRLWLDYVSEAQSLPALWHNAPELVPGAYAVGVIAVVACLVALVQRRRVEAHLTLLALLLIQLTVAAIQVRGGIFACFIALFPLSDALTRLRQTAQARPRTPAFRASALRTVAFLGLFAASVPFVWSLFAISLTRNPGAITTSMRGADKAIRKSCIAPAALAPLQAEPVGRVSASVDLGTAILRYTDQRVLSAPYHRNQAGMLAQLRIGMAKPEDALALIRQAQVTLVLLCPGEGSDELLAREAPDGLSAALLAGRIPDYLTPVETVTESPIRLYRVKPA</sequence>
<keyword evidence="2" id="KW-1133">Transmembrane helix</keyword>
<dbReference type="STRING" id="1672749.BJF92_06605"/>
<evidence type="ECO:0000256" key="2">
    <source>
        <dbReference type="SAM" id="Phobius"/>
    </source>
</evidence>
<dbReference type="OrthoDB" id="1082056at2"/>
<name>A0A1Q9AP30_9HYPH</name>
<organism evidence="3 4">
    <name type="scientific">Xaviernesmea rhizosphaerae</name>
    <dbReference type="NCBI Taxonomy" id="1672749"/>
    <lineage>
        <taxon>Bacteria</taxon>
        <taxon>Pseudomonadati</taxon>
        <taxon>Pseudomonadota</taxon>
        <taxon>Alphaproteobacteria</taxon>
        <taxon>Hyphomicrobiales</taxon>
        <taxon>Rhizobiaceae</taxon>
        <taxon>Rhizobium/Agrobacterium group</taxon>
        <taxon>Xaviernesmea</taxon>
    </lineage>
</organism>
<keyword evidence="2" id="KW-0472">Membrane</keyword>
<feature type="transmembrane region" description="Helical" evidence="2">
    <location>
        <begin position="233"/>
        <end position="249"/>
    </location>
</feature>
<feature type="region of interest" description="Disordered" evidence="1">
    <location>
        <begin position="1"/>
        <end position="31"/>
    </location>
</feature>
<feature type="transmembrane region" description="Helical" evidence="2">
    <location>
        <begin position="376"/>
        <end position="396"/>
    </location>
</feature>
<dbReference type="Proteomes" id="UP000186143">
    <property type="component" value="Unassembled WGS sequence"/>
</dbReference>
<keyword evidence="2" id="KW-0812">Transmembrane</keyword>
<feature type="transmembrane region" description="Helical" evidence="2">
    <location>
        <begin position="317"/>
        <end position="337"/>
    </location>
</feature>
<proteinExistence type="predicted"/>
<feature type="transmembrane region" description="Helical" evidence="2">
    <location>
        <begin position="464"/>
        <end position="486"/>
    </location>
</feature>
<evidence type="ECO:0000256" key="1">
    <source>
        <dbReference type="SAM" id="MobiDB-lite"/>
    </source>
</evidence>
<feature type="transmembrane region" description="Helical" evidence="2">
    <location>
        <begin position="133"/>
        <end position="152"/>
    </location>
</feature>
<dbReference type="EMBL" id="MKIO01000019">
    <property type="protein sequence ID" value="OLP57191.1"/>
    <property type="molecule type" value="Genomic_DNA"/>
</dbReference>
<accession>A0A1Q9AP30</accession>
<protein>
    <submittedName>
        <fullName evidence="3">Uncharacterized protein</fullName>
    </submittedName>
</protein>